<protein>
    <submittedName>
        <fullName evidence="1">YdeI/OmpD-associated family protein</fullName>
    </submittedName>
</protein>
<dbReference type="RefSeq" id="WP_037795280.1">
    <property type="nucleotide sequence ID" value="NZ_BMVE01000010.1"/>
</dbReference>
<keyword evidence="2" id="KW-1185">Reference proteome</keyword>
<evidence type="ECO:0000313" key="2">
    <source>
        <dbReference type="Proteomes" id="UP001432075"/>
    </source>
</evidence>
<proteinExistence type="predicted"/>
<evidence type="ECO:0000313" key="1">
    <source>
        <dbReference type="EMBL" id="WUO50100.1"/>
    </source>
</evidence>
<dbReference type="EMBL" id="CP108057">
    <property type="protein sequence ID" value="WUO50100.1"/>
    <property type="molecule type" value="Genomic_DNA"/>
</dbReference>
<dbReference type="Proteomes" id="UP001432075">
    <property type="component" value="Chromosome"/>
</dbReference>
<gene>
    <name evidence="1" type="ORF">OHU17_32045</name>
</gene>
<organism evidence="1 2">
    <name type="scientific">Streptomyces goshikiensis</name>
    <dbReference type="NCBI Taxonomy" id="1942"/>
    <lineage>
        <taxon>Bacteria</taxon>
        <taxon>Bacillati</taxon>
        <taxon>Actinomycetota</taxon>
        <taxon>Actinomycetes</taxon>
        <taxon>Kitasatosporales</taxon>
        <taxon>Streptomycetaceae</taxon>
        <taxon>Streptomyces</taxon>
    </lineage>
</organism>
<sequence length="190" mass="22065">MSEPSIFFESPSQWEEWLDEHHETEPGMWVRIAKKASGLRSITYAEALDVAICFGWIDSQRDKVDDLYWQQRFTPRTKKSPWSQVNRERVERLEAEGAIRPAGRREIEAAKADGRWDAAYASQSKMTVPDDLETALRENDAAADFFATLDSKNRYAILYRIQSAKKAETRAQRIEKFVTMLANNEKIYPR</sequence>
<dbReference type="GeneID" id="91407876"/>
<accession>A0ABZ1RUB7</accession>
<reference evidence="1" key="1">
    <citation type="submission" date="2022-10" db="EMBL/GenBank/DDBJ databases">
        <title>The complete genomes of actinobacterial strains from the NBC collection.</title>
        <authorList>
            <person name="Joergensen T.S."/>
            <person name="Alvarez Arevalo M."/>
            <person name="Sterndorff E.B."/>
            <person name="Faurdal D."/>
            <person name="Vuksanovic O."/>
            <person name="Mourched A.-S."/>
            <person name="Charusanti P."/>
            <person name="Shaw S."/>
            <person name="Blin K."/>
            <person name="Weber T."/>
        </authorList>
    </citation>
    <scope>NUCLEOTIDE SEQUENCE</scope>
    <source>
        <strain evidence="1">NBC_00283</strain>
    </source>
</reference>
<dbReference type="Pfam" id="PF13376">
    <property type="entry name" value="OmdA"/>
    <property type="match status" value="1"/>
</dbReference>
<name>A0ABZ1RUB7_9ACTN</name>